<sequence>MTAKASTTTTTFVKWLDYFAKFKTPGKLLLIFCGAFSHLDYSIVEAAESHGVILFCLPSNTTHELLIYWTNKPHHRINKAAFVLIFSKVWPKTVSPSNIMAGFWATGIYPYDPNIKPDSAFAD</sequence>
<accession>A0AA38I6X2</accession>
<organism evidence="2 3">
    <name type="scientific">Zophobas morio</name>
    <dbReference type="NCBI Taxonomy" id="2755281"/>
    <lineage>
        <taxon>Eukaryota</taxon>
        <taxon>Metazoa</taxon>
        <taxon>Ecdysozoa</taxon>
        <taxon>Arthropoda</taxon>
        <taxon>Hexapoda</taxon>
        <taxon>Insecta</taxon>
        <taxon>Pterygota</taxon>
        <taxon>Neoptera</taxon>
        <taxon>Endopterygota</taxon>
        <taxon>Coleoptera</taxon>
        <taxon>Polyphaga</taxon>
        <taxon>Cucujiformia</taxon>
        <taxon>Tenebrionidae</taxon>
        <taxon>Zophobas</taxon>
    </lineage>
</organism>
<keyword evidence="3" id="KW-1185">Reference proteome</keyword>
<evidence type="ECO:0000313" key="2">
    <source>
        <dbReference type="EMBL" id="KAJ3652363.1"/>
    </source>
</evidence>
<evidence type="ECO:0000259" key="1">
    <source>
        <dbReference type="Pfam" id="PF03184"/>
    </source>
</evidence>
<dbReference type="Pfam" id="PF03184">
    <property type="entry name" value="DDE_1"/>
    <property type="match status" value="1"/>
</dbReference>
<dbReference type="EMBL" id="JALNTZ010000005">
    <property type="protein sequence ID" value="KAJ3652363.1"/>
    <property type="molecule type" value="Genomic_DNA"/>
</dbReference>
<feature type="domain" description="DDE-1" evidence="1">
    <location>
        <begin position="2"/>
        <end position="65"/>
    </location>
</feature>
<gene>
    <name evidence="2" type="ORF">Zmor_018336</name>
</gene>
<reference evidence="2" key="1">
    <citation type="journal article" date="2023" name="G3 (Bethesda)">
        <title>Whole genome assemblies of Zophobas morio and Tenebrio molitor.</title>
        <authorList>
            <person name="Kaur S."/>
            <person name="Stinson S.A."/>
            <person name="diCenzo G.C."/>
        </authorList>
    </citation>
    <scope>NUCLEOTIDE SEQUENCE</scope>
    <source>
        <strain evidence="2">QUZm001</strain>
    </source>
</reference>
<proteinExistence type="predicted"/>
<protein>
    <recommendedName>
        <fullName evidence="1">DDE-1 domain-containing protein</fullName>
    </recommendedName>
</protein>
<dbReference type="InterPro" id="IPR004875">
    <property type="entry name" value="DDE_SF_endonuclease_dom"/>
</dbReference>
<evidence type="ECO:0000313" key="3">
    <source>
        <dbReference type="Proteomes" id="UP001168821"/>
    </source>
</evidence>
<dbReference type="GO" id="GO:0003676">
    <property type="term" value="F:nucleic acid binding"/>
    <property type="evidence" value="ECO:0007669"/>
    <property type="project" value="InterPro"/>
</dbReference>
<name>A0AA38I6X2_9CUCU</name>
<dbReference type="Proteomes" id="UP001168821">
    <property type="component" value="Unassembled WGS sequence"/>
</dbReference>
<comment type="caution">
    <text evidence="2">The sequence shown here is derived from an EMBL/GenBank/DDBJ whole genome shotgun (WGS) entry which is preliminary data.</text>
</comment>
<dbReference type="AlphaFoldDB" id="A0AA38I6X2"/>